<dbReference type="InterPro" id="IPR025737">
    <property type="entry name" value="FApF"/>
</dbReference>
<proteinExistence type="predicted"/>
<gene>
    <name evidence="1" type="ORF">J3U87_06240</name>
</gene>
<evidence type="ECO:0000313" key="1">
    <source>
        <dbReference type="EMBL" id="QTD52055.1"/>
    </source>
</evidence>
<dbReference type="KEGG" id="scor:J3U87_06240"/>
<name>A0A8A4TZX9_SULCO</name>
<organism evidence="1 2">
    <name type="scientific">Sulfidibacter corallicola</name>
    <dbReference type="NCBI Taxonomy" id="2818388"/>
    <lineage>
        <taxon>Bacteria</taxon>
        <taxon>Pseudomonadati</taxon>
        <taxon>Acidobacteriota</taxon>
        <taxon>Holophagae</taxon>
        <taxon>Acanthopleuribacterales</taxon>
        <taxon>Acanthopleuribacteraceae</taxon>
        <taxon>Sulfidibacter</taxon>
    </lineage>
</organism>
<dbReference type="Pfam" id="PF13557">
    <property type="entry name" value="Phenol_MetA_deg"/>
    <property type="match status" value="1"/>
</dbReference>
<keyword evidence="2" id="KW-1185">Reference proteome</keyword>
<dbReference type="AlphaFoldDB" id="A0A8A4TZX9"/>
<evidence type="ECO:0000313" key="2">
    <source>
        <dbReference type="Proteomes" id="UP000663929"/>
    </source>
</evidence>
<dbReference type="EMBL" id="CP071793">
    <property type="protein sequence ID" value="QTD52055.1"/>
    <property type="molecule type" value="Genomic_DNA"/>
</dbReference>
<dbReference type="Proteomes" id="UP000663929">
    <property type="component" value="Chromosome"/>
</dbReference>
<sequence length="272" mass="30879">MRYLLCFLIVCGGLVRAEWPDLIEEAETLKPGYGTIDFGIVFREDPVDFGIDTKRDSQLDLGRTRFSFGLGKVVELQLSGEILSIIEPFDLEDDLETENNSGDWTFATKVWIWSERGWRPNVSFYYSVKLPNASDEKGSGTDETDFATYFLFDKSLNENVMVTVNLGLGILGDPFTNSSQNDVFSYGASLRWKAGERQRWTLAMGGETGPEVQDDPAGTQLSWTYQLGPKWTTYVSGIIGFQDDFDDFQVHLGVRRTFRLFSPGPRKRFNEF</sequence>
<protein>
    <submittedName>
        <fullName evidence="1">Transporter</fullName>
    </submittedName>
</protein>
<dbReference type="RefSeq" id="WP_237382165.1">
    <property type="nucleotide sequence ID" value="NZ_CP071793.1"/>
</dbReference>
<reference evidence="1" key="1">
    <citation type="submission" date="2021-03" db="EMBL/GenBank/DDBJ databases">
        <title>Acanthopleuribacteraceae sp. M133.</title>
        <authorList>
            <person name="Wang G."/>
        </authorList>
    </citation>
    <scope>NUCLEOTIDE SEQUENCE</scope>
    <source>
        <strain evidence="1">M133</strain>
    </source>
</reference>
<accession>A0A8A4TZX9</accession>